<keyword evidence="7 8" id="KW-0998">Cell outer membrane</keyword>
<dbReference type="InterPro" id="IPR037066">
    <property type="entry name" value="Plug_dom_sf"/>
</dbReference>
<keyword evidence="15" id="KW-1185">Reference proteome</keyword>
<dbReference type="PROSITE" id="PS52016">
    <property type="entry name" value="TONB_DEPENDENT_REC_3"/>
    <property type="match status" value="1"/>
</dbReference>
<dbReference type="SUPFAM" id="SSF56935">
    <property type="entry name" value="Porins"/>
    <property type="match status" value="1"/>
</dbReference>
<evidence type="ECO:0000256" key="7">
    <source>
        <dbReference type="ARBA" id="ARBA00023237"/>
    </source>
</evidence>
<dbReference type="InterPro" id="IPR039426">
    <property type="entry name" value="TonB-dep_rcpt-like"/>
</dbReference>
<keyword evidence="14" id="KW-0675">Receptor</keyword>
<comment type="subcellular location">
    <subcellularLocation>
        <location evidence="1 8">Cell outer membrane</location>
        <topology evidence="1 8">Multi-pass membrane protein</topology>
    </subcellularLocation>
</comment>
<evidence type="ECO:0000256" key="5">
    <source>
        <dbReference type="ARBA" id="ARBA00023077"/>
    </source>
</evidence>
<feature type="chain" id="PRO_5046206911" evidence="11">
    <location>
        <begin position="25"/>
        <end position="979"/>
    </location>
</feature>
<dbReference type="Pfam" id="PF07715">
    <property type="entry name" value="Plug"/>
    <property type="match status" value="1"/>
</dbReference>
<dbReference type="InterPro" id="IPR012910">
    <property type="entry name" value="Plug_dom"/>
</dbReference>
<evidence type="ECO:0000256" key="4">
    <source>
        <dbReference type="ARBA" id="ARBA00022692"/>
    </source>
</evidence>
<feature type="domain" description="TonB-dependent receptor plug" evidence="13">
    <location>
        <begin position="70"/>
        <end position="181"/>
    </location>
</feature>
<evidence type="ECO:0000256" key="3">
    <source>
        <dbReference type="ARBA" id="ARBA00022452"/>
    </source>
</evidence>
<evidence type="ECO:0000256" key="1">
    <source>
        <dbReference type="ARBA" id="ARBA00004571"/>
    </source>
</evidence>
<evidence type="ECO:0000259" key="12">
    <source>
        <dbReference type="Pfam" id="PF00593"/>
    </source>
</evidence>
<keyword evidence="2 8" id="KW-0813">Transport</keyword>
<sequence>MTVNRTHLLAASAALALISTGAQAQSAAAGNPVQPAPAAARDASAQDQAAAPGPEIIVTGSRVAVSGFTAPTPTKVLSAELLNQRGLSNIGDFLNEVPSFRATQTPQTNPQNALGAGQNFADLRALGSTRTLTLVDGRRFVPSSATGQVDLNLIPTLMIDRVDVVTGGASAAYGSDAVSGVVNIVTDRRLKGFKSDISYGISKEGDAAERRLSLAFGTPFAGDRGHVVIGGEYVKSDGVDSYFDRDWGRLQGDLVSYIGARPAGTPSRFYATGVQSIAYAYGGTILGVNADTNPANGADVLRGIQFGPGGAVQPFPYGTVVGTSSINFTGGDPGLYARNSLQLVLPVDRRVAMAHVDYDLTDSLSVFVDANYGRSGASFHTPSTRDTTAGAVVIQRSNAFLPAQIAAIMDANGISSFSLGRQNNDFGPVLARNQNTTERVVGGVEGKLGGGWSFDAYYEYGRNTFDSTIRNLRIEQNYRYAVDSILVGGQAVCRDTTARALGCQPINLFGVGSPSQAAINYVDGTAIYKVATTQQVGSANLRGEPFSTWAGPIAIAVGGEYRQEKAHADADAISQASGFNYNNPKAFDGSITVKEGYGEVVVPLARDVTLLHKLDVNGAVRYTNYSTTGGVTTWKVGATWEPIEGVLIRGTRSRDIRAPNNSELFAVNSVRASLVNSFSGVTDQFTVISQSSPTLRPEIADTKTIGISLAPKFLPGLNLSVDYYDISIDGAIGTFPAQTIIDGCVAEVGRNAPGFYCSFVNRTGTGTATVINSISTQLLNVAKLKTSGIDFDLSYRFPLGRGRLTTRLSGNYTAHLITDDGTGVARTYNAAGVITNVGSVVDRAGQSGGFTSGVITNGATAVPHWILNGSLTYAIGRVTATAQGRYIEGGVLDKTLVGPGDRDYDPASPISIANNRVSGAFYLNLSASVDVLKQGNRKVQFYGIVNNVTDKDPPFPAVGVTGLFDRIGRSYKLGLRVSY</sequence>
<comment type="similarity">
    <text evidence="8 9">Belongs to the TonB-dependent receptor family.</text>
</comment>
<dbReference type="PANTHER" id="PTHR47234">
    <property type="match status" value="1"/>
</dbReference>
<comment type="caution">
    <text evidence="14">The sequence shown here is derived from an EMBL/GenBank/DDBJ whole genome shotgun (WGS) entry which is preliminary data.</text>
</comment>
<feature type="region of interest" description="Disordered" evidence="10">
    <location>
        <begin position="29"/>
        <end position="50"/>
    </location>
</feature>
<dbReference type="Proteomes" id="UP000727456">
    <property type="component" value="Unassembled WGS sequence"/>
</dbReference>
<keyword evidence="11" id="KW-0732">Signal</keyword>
<dbReference type="InterPro" id="IPR000531">
    <property type="entry name" value="Beta-barrel_TonB"/>
</dbReference>
<keyword evidence="3 8" id="KW-1134">Transmembrane beta strand</keyword>
<dbReference type="Gene3D" id="2.170.130.10">
    <property type="entry name" value="TonB-dependent receptor, plug domain"/>
    <property type="match status" value="1"/>
</dbReference>
<evidence type="ECO:0000256" key="2">
    <source>
        <dbReference type="ARBA" id="ARBA00022448"/>
    </source>
</evidence>
<evidence type="ECO:0000259" key="13">
    <source>
        <dbReference type="Pfam" id="PF07715"/>
    </source>
</evidence>
<feature type="domain" description="TonB-dependent receptor-like beta-barrel" evidence="12">
    <location>
        <begin position="419"/>
        <end position="947"/>
    </location>
</feature>
<evidence type="ECO:0000256" key="9">
    <source>
        <dbReference type="RuleBase" id="RU003357"/>
    </source>
</evidence>
<gene>
    <name evidence="14" type="ORF">FHS31_002848</name>
</gene>
<protein>
    <submittedName>
        <fullName evidence="14">Outer membrane receptor protein involved in Fe transport</fullName>
    </submittedName>
</protein>
<reference evidence="14 15" key="1">
    <citation type="submission" date="2020-03" db="EMBL/GenBank/DDBJ databases">
        <title>Genomic Encyclopedia of Type Strains, Phase III (KMG-III): the genomes of soil and plant-associated and newly described type strains.</title>
        <authorList>
            <person name="Whitman W."/>
        </authorList>
    </citation>
    <scope>NUCLEOTIDE SEQUENCE [LARGE SCALE GENOMIC DNA]</scope>
    <source>
        <strain evidence="14 15">CECT 8804</strain>
    </source>
</reference>
<accession>A0ABX0TUT9</accession>
<keyword evidence="5 9" id="KW-0798">TonB box</keyword>
<evidence type="ECO:0000313" key="15">
    <source>
        <dbReference type="Proteomes" id="UP000727456"/>
    </source>
</evidence>
<feature type="signal peptide" evidence="11">
    <location>
        <begin position="1"/>
        <end position="24"/>
    </location>
</feature>
<evidence type="ECO:0000313" key="14">
    <source>
        <dbReference type="EMBL" id="NIJ09216.1"/>
    </source>
</evidence>
<dbReference type="RefSeq" id="WP_167074627.1">
    <property type="nucleotide sequence ID" value="NZ_JAAOZC010000009.1"/>
</dbReference>
<dbReference type="PANTHER" id="PTHR47234:SF2">
    <property type="entry name" value="TONB-DEPENDENT RECEPTOR"/>
    <property type="match status" value="1"/>
</dbReference>
<keyword evidence="4 8" id="KW-0812">Transmembrane</keyword>
<dbReference type="InterPro" id="IPR036942">
    <property type="entry name" value="Beta-barrel_TonB_sf"/>
</dbReference>
<evidence type="ECO:0000256" key="8">
    <source>
        <dbReference type="PROSITE-ProRule" id="PRU01360"/>
    </source>
</evidence>
<dbReference type="EMBL" id="JAAOZC010000009">
    <property type="protein sequence ID" value="NIJ09216.1"/>
    <property type="molecule type" value="Genomic_DNA"/>
</dbReference>
<dbReference type="Pfam" id="PF00593">
    <property type="entry name" value="TonB_dep_Rec_b-barrel"/>
    <property type="match status" value="1"/>
</dbReference>
<proteinExistence type="inferred from homology"/>
<keyword evidence="6 8" id="KW-0472">Membrane</keyword>
<evidence type="ECO:0000256" key="11">
    <source>
        <dbReference type="SAM" id="SignalP"/>
    </source>
</evidence>
<evidence type="ECO:0000256" key="10">
    <source>
        <dbReference type="SAM" id="MobiDB-lite"/>
    </source>
</evidence>
<dbReference type="Gene3D" id="2.40.170.20">
    <property type="entry name" value="TonB-dependent receptor, beta-barrel domain"/>
    <property type="match status" value="1"/>
</dbReference>
<evidence type="ECO:0000256" key="6">
    <source>
        <dbReference type="ARBA" id="ARBA00023136"/>
    </source>
</evidence>
<organism evidence="14 15">
    <name type="scientific">Sphingomonas vulcanisoli</name>
    <dbReference type="NCBI Taxonomy" id="1658060"/>
    <lineage>
        <taxon>Bacteria</taxon>
        <taxon>Pseudomonadati</taxon>
        <taxon>Pseudomonadota</taxon>
        <taxon>Alphaproteobacteria</taxon>
        <taxon>Sphingomonadales</taxon>
        <taxon>Sphingomonadaceae</taxon>
        <taxon>Sphingomonas</taxon>
    </lineage>
</organism>
<name>A0ABX0TUT9_9SPHN</name>